<reference evidence="1 2" key="1">
    <citation type="journal article" date="2015" name="BMC Genomics">
        <title>Genome mining reveals unlocked bioactive potential of marine Gram-negative bacteria.</title>
        <authorList>
            <person name="Machado H."/>
            <person name="Sonnenschein E.C."/>
            <person name="Melchiorsen J."/>
            <person name="Gram L."/>
        </authorList>
    </citation>
    <scope>NUCLEOTIDE SEQUENCE [LARGE SCALE GENOMIC DNA]</scope>
    <source>
        <strain evidence="1 2">S4054</strain>
    </source>
</reference>
<dbReference type="Proteomes" id="UP000033434">
    <property type="component" value="Unassembled WGS sequence"/>
</dbReference>
<accession>A0A0F6A8A3</accession>
<name>A0A0F6A8A3_9GAMM</name>
<sequence>MFQLFNLKDQKRDYLSIFKPQIIGTKIETNVMFKLKMD</sequence>
<gene>
    <name evidence="1" type="ORF">N479_18410</name>
</gene>
<evidence type="ECO:0000313" key="2">
    <source>
        <dbReference type="Proteomes" id="UP000033434"/>
    </source>
</evidence>
<protein>
    <submittedName>
        <fullName evidence="1">Uncharacterized protein</fullName>
    </submittedName>
</protein>
<comment type="caution">
    <text evidence="1">The sequence shown here is derived from an EMBL/GenBank/DDBJ whole genome shotgun (WGS) entry which is preliminary data.</text>
</comment>
<dbReference type="PATRIC" id="fig|1129367.4.peg.3669"/>
<organism evidence="1 2">
    <name type="scientific">Pseudoalteromonas luteoviolacea S4054</name>
    <dbReference type="NCBI Taxonomy" id="1129367"/>
    <lineage>
        <taxon>Bacteria</taxon>
        <taxon>Pseudomonadati</taxon>
        <taxon>Pseudomonadota</taxon>
        <taxon>Gammaproteobacteria</taxon>
        <taxon>Alteromonadales</taxon>
        <taxon>Pseudoalteromonadaceae</taxon>
        <taxon>Pseudoalteromonas</taxon>
    </lineage>
</organism>
<proteinExistence type="predicted"/>
<evidence type="ECO:0000313" key="1">
    <source>
        <dbReference type="EMBL" id="KKE82447.1"/>
    </source>
</evidence>
<dbReference type="AlphaFoldDB" id="A0A0F6A8A3"/>
<dbReference type="EMBL" id="AUXW01000163">
    <property type="protein sequence ID" value="KKE82447.1"/>
    <property type="molecule type" value="Genomic_DNA"/>
</dbReference>